<keyword evidence="3" id="KW-1185">Reference proteome</keyword>
<dbReference type="PANTHER" id="PTHR45694">
    <property type="entry name" value="GLUTAREDOXIN 2"/>
    <property type="match status" value="1"/>
</dbReference>
<name>A0A0C3DU53_9AGAM</name>
<dbReference type="PANTHER" id="PTHR45694:SF18">
    <property type="entry name" value="GLUTAREDOXIN-1-RELATED"/>
    <property type="match status" value="1"/>
</dbReference>
<evidence type="ECO:0000313" key="2">
    <source>
        <dbReference type="EMBL" id="KIM64140.1"/>
    </source>
</evidence>
<reference evidence="3" key="2">
    <citation type="submission" date="2015-01" db="EMBL/GenBank/DDBJ databases">
        <title>Evolutionary Origins and Diversification of the Mycorrhizal Mutualists.</title>
        <authorList>
            <consortium name="DOE Joint Genome Institute"/>
            <consortium name="Mycorrhizal Genomics Consortium"/>
            <person name="Kohler A."/>
            <person name="Kuo A."/>
            <person name="Nagy L.G."/>
            <person name="Floudas D."/>
            <person name="Copeland A."/>
            <person name="Barry K.W."/>
            <person name="Cichocki N."/>
            <person name="Veneault-Fourrey C."/>
            <person name="LaButti K."/>
            <person name="Lindquist E.A."/>
            <person name="Lipzen A."/>
            <person name="Lundell T."/>
            <person name="Morin E."/>
            <person name="Murat C."/>
            <person name="Riley R."/>
            <person name="Ohm R."/>
            <person name="Sun H."/>
            <person name="Tunlid A."/>
            <person name="Henrissat B."/>
            <person name="Grigoriev I.V."/>
            <person name="Hibbett D.S."/>
            <person name="Martin F."/>
        </authorList>
    </citation>
    <scope>NUCLEOTIDE SEQUENCE [LARGE SCALE GENOMIC DNA]</scope>
    <source>
        <strain evidence="3">Foug A</strain>
    </source>
</reference>
<dbReference type="InterPro" id="IPR036249">
    <property type="entry name" value="Thioredoxin-like_sf"/>
</dbReference>
<accession>A0A0C3DU53</accession>
<reference evidence="2 3" key="1">
    <citation type="submission" date="2014-04" db="EMBL/GenBank/DDBJ databases">
        <authorList>
            <consortium name="DOE Joint Genome Institute"/>
            <person name="Kuo A."/>
            <person name="Kohler A."/>
            <person name="Nagy L.G."/>
            <person name="Floudas D."/>
            <person name="Copeland A."/>
            <person name="Barry K.W."/>
            <person name="Cichocki N."/>
            <person name="Veneault-Fourrey C."/>
            <person name="LaButti K."/>
            <person name="Lindquist E.A."/>
            <person name="Lipzen A."/>
            <person name="Lundell T."/>
            <person name="Morin E."/>
            <person name="Murat C."/>
            <person name="Sun H."/>
            <person name="Tunlid A."/>
            <person name="Henrissat B."/>
            <person name="Grigoriev I.V."/>
            <person name="Hibbett D.S."/>
            <person name="Martin F."/>
            <person name="Nordberg H.P."/>
            <person name="Cantor M.N."/>
            <person name="Hua S.X."/>
        </authorList>
    </citation>
    <scope>NUCLEOTIDE SEQUENCE [LARGE SCALE GENOMIC DNA]</scope>
    <source>
        <strain evidence="2 3">Foug A</strain>
    </source>
</reference>
<dbReference type="Proteomes" id="UP000053989">
    <property type="component" value="Unassembled WGS sequence"/>
</dbReference>
<protein>
    <recommendedName>
        <fullName evidence="1">Glutaredoxin domain-containing protein</fullName>
    </recommendedName>
</protein>
<gene>
    <name evidence="2" type="ORF">SCLCIDRAFT_1213550</name>
</gene>
<dbReference type="GO" id="GO:0034599">
    <property type="term" value="P:cellular response to oxidative stress"/>
    <property type="evidence" value="ECO:0007669"/>
    <property type="project" value="TreeGrafter"/>
</dbReference>
<feature type="domain" description="Glutaredoxin" evidence="1">
    <location>
        <begin position="16"/>
        <end position="78"/>
    </location>
</feature>
<dbReference type="InterPro" id="IPR002109">
    <property type="entry name" value="Glutaredoxin"/>
</dbReference>
<dbReference type="AlphaFoldDB" id="A0A0C3DU53"/>
<dbReference type="EMBL" id="KN822030">
    <property type="protein sequence ID" value="KIM64140.1"/>
    <property type="molecule type" value="Genomic_DNA"/>
</dbReference>
<dbReference type="OrthoDB" id="418495at2759"/>
<dbReference type="InParanoid" id="A0A0C3DU53"/>
<sequence>MSVREFVESTIKDNKIVVFSKTWCSYSRAAKAYFADNFPDEKVRAVELDDRPDIQNYLHTERTKLRTVPQVFINGYFIGGCDDLRAKPKDEVRGLINGPHV</sequence>
<dbReference type="GO" id="GO:0005737">
    <property type="term" value="C:cytoplasm"/>
    <property type="evidence" value="ECO:0007669"/>
    <property type="project" value="TreeGrafter"/>
</dbReference>
<dbReference type="SUPFAM" id="SSF52833">
    <property type="entry name" value="Thioredoxin-like"/>
    <property type="match status" value="1"/>
</dbReference>
<dbReference type="HOGENOM" id="CLU_026126_7_2_1"/>
<dbReference type="CDD" id="cd03419">
    <property type="entry name" value="GRX_GRXh_1_2_like"/>
    <property type="match status" value="1"/>
</dbReference>
<evidence type="ECO:0000313" key="3">
    <source>
        <dbReference type="Proteomes" id="UP000053989"/>
    </source>
</evidence>
<dbReference type="InterPro" id="IPR014025">
    <property type="entry name" value="Glutaredoxin_subgr"/>
</dbReference>
<dbReference type="Gene3D" id="3.40.30.10">
    <property type="entry name" value="Glutaredoxin"/>
    <property type="match status" value="1"/>
</dbReference>
<dbReference type="PROSITE" id="PS51354">
    <property type="entry name" value="GLUTAREDOXIN_2"/>
    <property type="match status" value="1"/>
</dbReference>
<organism evidence="2 3">
    <name type="scientific">Scleroderma citrinum Foug A</name>
    <dbReference type="NCBI Taxonomy" id="1036808"/>
    <lineage>
        <taxon>Eukaryota</taxon>
        <taxon>Fungi</taxon>
        <taxon>Dikarya</taxon>
        <taxon>Basidiomycota</taxon>
        <taxon>Agaricomycotina</taxon>
        <taxon>Agaricomycetes</taxon>
        <taxon>Agaricomycetidae</taxon>
        <taxon>Boletales</taxon>
        <taxon>Sclerodermatineae</taxon>
        <taxon>Sclerodermataceae</taxon>
        <taxon>Scleroderma</taxon>
    </lineage>
</organism>
<dbReference type="PRINTS" id="PR00160">
    <property type="entry name" value="GLUTAREDOXIN"/>
</dbReference>
<dbReference type="FunCoup" id="A0A0C3DU53">
    <property type="interactions" value="280"/>
</dbReference>
<dbReference type="STRING" id="1036808.A0A0C3DU53"/>
<evidence type="ECO:0000259" key="1">
    <source>
        <dbReference type="Pfam" id="PF00462"/>
    </source>
</evidence>
<dbReference type="Pfam" id="PF00462">
    <property type="entry name" value="Glutaredoxin"/>
    <property type="match status" value="1"/>
</dbReference>
<proteinExistence type="predicted"/>
<dbReference type="GO" id="GO:0015038">
    <property type="term" value="F:glutathione disulfide oxidoreductase activity"/>
    <property type="evidence" value="ECO:0007669"/>
    <property type="project" value="TreeGrafter"/>
</dbReference>